<dbReference type="InterPro" id="IPR050733">
    <property type="entry name" value="Vitellogenin/Apolipophorin"/>
</dbReference>
<dbReference type="InterPro" id="IPR011030">
    <property type="entry name" value="Lipovitellin_superhlx_dom"/>
</dbReference>
<sequence>MHAVTVFLAVLAVAAANLSPADLSIHYKQGHEYTYLVEQQLASTLAGEQQNAVQRFRSLLKCHAASEKKAICKLSEIQMAKINDDLKTDDQLVPFEQLRKVNVKPQHLKVLELPFEMNIDHGHLSELIFSEKDKLFSENIKRGIVNSFQLSLSQQEEPAQHFRANETSIDGHCETLYTILPEDSCRFKPKQMSCVRIVKNVNFERCQVSSELRYNYHRLQQERNQYSGKSDGIQRSTVIELELKRETSEDFVVFFSRTTAEYTVPLTLTQNQYLQARVVTELRLQNVRQSETIPEVESKKQAQSLRYNDEFDLLRERFYANGDEKYLEEQNYLTKSNVADAVLNLLKALSQTFVADSAKHWEMDSRAPQLFFNLVSLLRHASASEVEQIHEAIYTKNMFDDSVNRFVKSVMVDALASAGTHTTVTHLLTKFRSELSEEKTASLLKRIGGNVPVVSQEIVRSLWKLCDMHTEKKEMHKLCVLAWSRLANNLCQQRERTGDLWVMEKRGEQMCTEEFKNELNEKLKSLLTASSEASSRILALKAYGNMALDLSIHQIESVIRDQSLDKLQRQVAIDAFRLFGRRMNRRIARVLMPVCMDKNEYPEIRMEALRILLNDNVEDSVVDQITYGIMRDANMNIKSFTASCLVDLAQRLEQRNVILSQKLYSSEQMIRQSLPASEQHRFSNKWARQSSQNIADTIYSFSSILSNNSYIPKNFQVSADAWINQHLLPMFMQAGIRQQNVEKLIEQFLTKLESENRFLVRGRRSAMQNMVDSPVQTLKNMFEQLKIVARRDENVPQMLIYKREQGMDVAFAYADEKNLPEALAGLLTDAQLDLSGYETDGEKQVYYSGAEMTIEQILKVPTVFGVPLVYSVHAAHIYNTNGKTKVTLKTTGNAVDEAEFMAKMTPKVSTQVLHKLEAVSPLMTVGVQNQLSLDAQIPLEINGKYNEKGLQVEMKLPTEQKHTYKLLQVSSHPSTLTREWPSESKVYIESEDRTLHVRRCQPLFRELQKQTVSPMTGLRFELRGHYHVLADRDCVFVGENTVQFHAHVEKNSADRVKLNLKLENEALKQSETPKMLMKLLDGAHVEQIFKNAKSNEKSIVREFAEKFESKSAVRTRSKMTFEALANNEQFAKFEKNIKVTCDSTLTVCSLDSELRFRQQGQEGWKALLVGQMARPELNGIHGGIKSQHVIAHAEVHFSKYSDQDKNTVSLCLYGRPLASQAQELEGKLSSESPDYVMNEMFTRIPATHFTVLMESQLNSWTTKHIRPFVKFVQFYSNPMSMIYSTQWSAERELPRHSVLKNDIIVDAGVIRIITDDEHETELTVRHQQHKRNGRIEARHDLARCTLDNKHNIRSFSGESYKIPLTSCYTVLSADCSSDHPKYAILAKEDENQRLIVQLLTPRGAFSIRREAKTFIVKLNGDRIPEEQFQRYGISVLRQTETQVYVFHCHKTGMEVRFNGESASVHLPEDFVNRQCGVCGQFSNSNGESRRMSNNQLADTLKEFHASYLYRDSECQNDKLEKTLESRTEKDYERDDDYESVESSELQNLTNKKSNQRQVKPQKAQRLREFREYVCFSKATLPKCPHGYAAEGLATEEKEFVCVDRHQHGVHKLKQQILDGEVVEDIKDLKGNSKLFDFEMPKRCVRVNDYY</sequence>
<comment type="caution">
    <text evidence="10">The sequence shown here is derived from an EMBL/GenBank/DDBJ whole genome shotgun (WGS) entry which is preliminary data.</text>
</comment>
<evidence type="ECO:0000256" key="1">
    <source>
        <dbReference type="ARBA" id="ARBA00022729"/>
    </source>
</evidence>
<evidence type="ECO:0000256" key="6">
    <source>
        <dbReference type="SAM" id="MobiDB-lite"/>
    </source>
</evidence>
<dbReference type="InterPro" id="IPR001747">
    <property type="entry name" value="Vitellogenin_N"/>
</dbReference>
<evidence type="ECO:0000259" key="8">
    <source>
        <dbReference type="PROSITE" id="PS51211"/>
    </source>
</evidence>
<dbReference type="SMART" id="SM00216">
    <property type="entry name" value="VWD"/>
    <property type="match status" value="1"/>
</dbReference>
<dbReference type="Gene3D" id="2.30.230.10">
    <property type="entry name" value="Lipovitellin, beta-sheet shell regions, chain A"/>
    <property type="match status" value="1"/>
</dbReference>
<dbReference type="Gene3D" id="1.25.10.20">
    <property type="entry name" value="Vitellinogen, superhelical"/>
    <property type="match status" value="1"/>
</dbReference>
<evidence type="ECO:0000256" key="4">
    <source>
        <dbReference type="ARBA" id="ARBA00023180"/>
    </source>
</evidence>
<keyword evidence="1 7" id="KW-0732">Signal</keyword>
<organism evidence="10 11">
    <name type="scientific">Bursaphelenchus okinawaensis</name>
    <dbReference type="NCBI Taxonomy" id="465554"/>
    <lineage>
        <taxon>Eukaryota</taxon>
        <taxon>Metazoa</taxon>
        <taxon>Ecdysozoa</taxon>
        <taxon>Nematoda</taxon>
        <taxon>Chromadorea</taxon>
        <taxon>Rhabditida</taxon>
        <taxon>Tylenchina</taxon>
        <taxon>Tylenchomorpha</taxon>
        <taxon>Aphelenchoidea</taxon>
        <taxon>Aphelenchoididae</taxon>
        <taxon>Bursaphelenchus</taxon>
    </lineage>
</organism>
<keyword evidence="11" id="KW-1185">Reference proteome</keyword>
<dbReference type="GO" id="GO:0045735">
    <property type="term" value="F:nutrient reservoir activity"/>
    <property type="evidence" value="ECO:0007669"/>
    <property type="project" value="UniProtKB-KW"/>
</dbReference>
<evidence type="ECO:0008006" key="12">
    <source>
        <dbReference type="Google" id="ProtNLM"/>
    </source>
</evidence>
<feature type="compositionally biased region" description="Polar residues" evidence="6">
    <location>
        <begin position="1542"/>
        <end position="1558"/>
    </location>
</feature>
<name>A0A811L721_9BILA</name>
<accession>A0A811L721</accession>
<feature type="domain" description="Vitellogenin" evidence="8">
    <location>
        <begin position="27"/>
        <end position="715"/>
    </location>
</feature>
<dbReference type="Gene3D" id="2.20.80.10">
    <property type="entry name" value="Lipovitellin-phosvitin complex, chain A, domain 4"/>
    <property type="match status" value="1"/>
</dbReference>
<dbReference type="PROSITE" id="PS51233">
    <property type="entry name" value="VWFD"/>
    <property type="match status" value="1"/>
</dbReference>
<dbReference type="SMART" id="SM00638">
    <property type="entry name" value="LPD_N"/>
    <property type="match status" value="1"/>
</dbReference>
<gene>
    <name evidence="10" type="ORF">BOKJ2_LOCUS10800</name>
</gene>
<dbReference type="PANTHER" id="PTHR23345:SF15">
    <property type="entry name" value="VITELLOGENIN 1-RELATED"/>
    <property type="match status" value="1"/>
</dbReference>
<proteinExistence type="predicted"/>
<feature type="chain" id="PRO_5036408471" description="Vitellogenin" evidence="7">
    <location>
        <begin position="17"/>
        <end position="1650"/>
    </location>
</feature>
<keyword evidence="3" id="KW-1015">Disulfide bond</keyword>
<dbReference type="EMBL" id="CAJFDH010000005">
    <property type="protein sequence ID" value="CAD5224030.1"/>
    <property type="molecule type" value="Genomic_DNA"/>
</dbReference>
<feature type="domain" description="VWFD" evidence="9">
    <location>
        <begin position="1342"/>
        <end position="1515"/>
    </location>
</feature>
<evidence type="ECO:0000256" key="3">
    <source>
        <dbReference type="ARBA" id="ARBA00023157"/>
    </source>
</evidence>
<dbReference type="GO" id="GO:0005319">
    <property type="term" value="F:lipid transporter activity"/>
    <property type="evidence" value="ECO:0007669"/>
    <property type="project" value="InterPro"/>
</dbReference>
<dbReference type="Proteomes" id="UP000783686">
    <property type="component" value="Unassembled WGS sequence"/>
</dbReference>
<dbReference type="InterPro" id="IPR015819">
    <property type="entry name" value="Lipid_transp_b-sht_shell"/>
</dbReference>
<dbReference type="Proteomes" id="UP000614601">
    <property type="component" value="Unassembled WGS sequence"/>
</dbReference>
<evidence type="ECO:0000313" key="10">
    <source>
        <dbReference type="EMBL" id="CAD5224030.1"/>
    </source>
</evidence>
<dbReference type="EMBL" id="CAJFCW020000005">
    <property type="protein sequence ID" value="CAG9119437.1"/>
    <property type="molecule type" value="Genomic_DNA"/>
</dbReference>
<dbReference type="InterPro" id="IPR015816">
    <property type="entry name" value="Vitellinogen_b-sht_N"/>
</dbReference>
<dbReference type="PROSITE" id="PS51211">
    <property type="entry name" value="VITELLOGENIN"/>
    <property type="match status" value="1"/>
</dbReference>
<reference evidence="10" key="1">
    <citation type="submission" date="2020-09" db="EMBL/GenBank/DDBJ databases">
        <authorList>
            <person name="Kikuchi T."/>
        </authorList>
    </citation>
    <scope>NUCLEOTIDE SEQUENCE</scope>
    <source>
        <strain evidence="10">SH1</strain>
    </source>
</reference>
<evidence type="ECO:0000256" key="2">
    <source>
        <dbReference type="ARBA" id="ARBA00022761"/>
    </source>
</evidence>
<dbReference type="OrthoDB" id="5825149at2759"/>
<evidence type="ECO:0000313" key="11">
    <source>
        <dbReference type="Proteomes" id="UP000614601"/>
    </source>
</evidence>
<dbReference type="SUPFAM" id="SSF48431">
    <property type="entry name" value="Lipovitellin-phosvitin complex, superhelical domain"/>
    <property type="match status" value="1"/>
</dbReference>
<dbReference type="Pfam" id="PF00094">
    <property type="entry name" value="VWD"/>
    <property type="match status" value="1"/>
</dbReference>
<dbReference type="Pfam" id="PF09172">
    <property type="entry name" value="Vit_open_b-sht"/>
    <property type="match status" value="1"/>
</dbReference>
<dbReference type="PANTHER" id="PTHR23345">
    <property type="entry name" value="VITELLOGENIN-RELATED"/>
    <property type="match status" value="1"/>
</dbReference>
<keyword evidence="4" id="KW-0325">Glycoprotein</keyword>
<evidence type="ECO:0000256" key="7">
    <source>
        <dbReference type="SAM" id="SignalP"/>
    </source>
</evidence>
<dbReference type="InterPro" id="IPR001846">
    <property type="entry name" value="VWF_type-D"/>
</dbReference>
<keyword evidence="2" id="KW-0758">Storage protein</keyword>
<dbReference type="SUPFAM" id="SSF56968">
    <property type="entry name" value="Lipovitellin-phosvitin complex, beta-sheet shell regions"/>
    <property type="match status" value="2"/>
</dbReference>
<evidence type="ECO:0000259" key="9">
    <source>
        <dbReference type="PROSITE" id="PS51233"/>
    </source>
</evidence>
<dbReference type="Pfam" id="PF01347">
    <property type="entry name" value="Vitellogenin_N"/>
    <property type="match status" value="1"/>
</dbReference>
<comment type="caution">
    <text evidence="5">Lacks conserved residue(s) required for the propagation of feature annotation.</text>
</comment>
<feature type="signal peptide" evidence="7">
    <location>
        <begin position="1"/>
        <end position="16"/>
    </location>
</feature>
<protein>
    <recommendedName>
        <fullName evidence="12">Vitellogenin</fullName>
    </recommendedName>
</protein>
<dbReference type="SMART" id="SM01169">
    <property type="entry name" value="DUF1943"/>
    <property type="match status" value="1"/>
</dbReference>
<evidence type="ECO:0000256" key="5">
    <source>
        <dbReference type="PROSITE-ProRule" id="PRU00557"/>
    </source>
</evidence>
<feature type="region of interest" description="Disordered" evidence="6">
    <location>
        <begin position="1524"/>
        <end position="1563"/>
    </location>
</feature>
<dbReference type="InterPro" id="IPR015255">
    <property type="entry name" value="Vitellinogen_open_b-sht"/>
</dbReference>